<organism evidence="2 3">
    <name type="scientific">Elaeis guineensis var. tenera</name>
    <name type="common">Oil palm</name>
    <dbReference type="NCBI Taxonomy" id="51953"/>
    <lineage>
        <taxon>Eukaryota</taxon>
        <taxon>Viridiplantae</taxon>
        <taxon>Streptophyta</taxon>
        <taxon>Embryophyta</taxon>
        <taxon>Tracheophyta</taxon>
        <taxon>Spermatophyta</taxon>
        <taxon>Magnoliopsida</taxon>
        <taxon>Liliopsida</taxon>
        <taxon>Arecaceae</taxon>
        <taxon>Arecoideae</taxon>
        <taxon>Cocoseae</taxon>
        <taxon>Elaeidinae</taxon>
        <taxon>Elaeis</taxon>
    </lineage>
</organism>
<dbReference type="KEGG" id="egu:105039581"/>
<dbReference type="SUPFAM" id="SSF103511">
    <property type="entry name" value="Chlorophyll a-b binding protein"/>
    <property type="match status" value="1"/>
</dbReference>
<dbReference type="PANTHER" id="PTHR37752">
    <property type="entry name" value="OS02G0610700 PROTEIN"/>
    <property type="match status" value="1"/>
</dbReference>
<dbReference type="AlphaFoldDB" id="A0A6I9QRD5"/>
<name>A0A6I9QRD5_ELAGV</name>
<dbReference type="RefSeq" id="XP_010914075.1">
    <property type="nucleotide sequence ID" value="XM_010915773.3"/>
</dbReference>
<dbReference type="Proteomes" id="UP000504607">
    <property type="component" value="Chromosome 2"/>
</dbReference>
<dbReference type="InParanoid" id="A0A6I9QRD5"/>
<dbReference type="InterPro" id="IPR053091">
    <property type="entry name" value="PSII_Assembly/Photoprotect-Rel"/>
</dbReference>
<dbReference type="OrthoDB" id="1887732at2759"/>
<gene>
    <name evidence="3" type="primary">LOC105039581</name>
</gene>
<evidence type="ECO:0000313" key="2">
    <source>
        <dbReference type="Proteomes" id="UP000504607"/>
    </source>
</evidence>
<protein>
    <submittedName>
        <fullName evidence="3">Uncharacterized protein LOC105039581</fullName>
    </submittedName>
</protein>
<keyword evidence="2" id="KW-1185">Reference proteome</keyword>
<sequence length="156" mass="16756">MTMASSSSFWASAGPPVSSTASASSSVLPIKSLSSSSRTILSWSLQNRYLANTIIQRSDRQAVLAFANANARQRKGSSSNEVMMVDPLEAKRLAAKQMQQIRAKEKLKRRRQAEAINGAWAMIGLTAGLVVEGQTGKGILGQLAGYFSAIISFFTQ</sequence>
<feature type="compositionally biased region" description="Polar residues" evidence="1">
    <location>
        <begin position="1"/>
        <end position="10"/>
    </location>
</feature>
<dbReference type="Gene3D" id="1.10.3460.10">
    <property type="entry name" value="Chlorophyll a/b binding protein domain"/>
    <property type="match status" value="1"/>
</dbReference>
<dbReference type="FunCoup" id="A0A6I9QRD5">
    <property type="interactions" value="2028"/>
</dbReference>
<feature type="region of interest" description="Disordered" evidence="1">
    <location>
        <begin position="1"/>
        <end position="23"/>
    </location>
</feature>
<dbReference type="GeneID" id="105039581"/>
<accession>A0A6I9QRD5</accession>
<reference evidence="3" key="1">
    <citation type="submission" date="2025-08" db="UniProtKB">
        <authorList>
            <consortium name="RefSeq"/>
        </authorList>
    </citation>
    <scope>IDENTIFICATION</scope>
</reference>
<dbReference type="GO" id="GO:0009535">
    <property type="term" value="C:chloroplast thylakoid membrane"/>
    <property type="evidence" value="ECO:0007669"/>
    <property type="project" value="TreeGrafter"/>
</dbReference>
<feature type="compositionally biased region" description="Low complexity" evidence="1">
    <location>
        <begin position="11"/>
        <end position="23"/>
    </location>
</feature>
<evidence type="ECO:0000256" key="1">
    <source>
        <dbReference type="SAM" id="MobiDB-lite"/>
    </source>
</evidence>
<dbReference type="PANTHER" id="PTHR37752:SF1">
    <property type="entry name" value="OS02G0610700 PROTEIN"/>
    <property type="match status" value="1"/>
</dbReference>
<evidence type="ECO:0000313" key="3">
    <source>
        <dbReference type="RefSeq" id="XP_010914075.1"/>
    </source>
</evidence>
<proteinExistence type="predicted"/>